<organism evidence="1 2">
    <name type="scientific">Streptomyces niveus</name>
    <name type="common">Streptomyces spheroides</name>
    <dbReference type="NCBI Taxonomy" id="193462"/>
    <lineage>
        <taxon>Bacteria</taxon>
        <taxon>Bacillati</taxon>
        <taxon>Actinomycetota</taxon>
        <taxon>Actinomycetes</taxon>
        <taxon>Kitasatosporales</taxon>
        <taxon>Streptomycetaceae</taxon>
        <taxon>Streptomyces</taxon>
    </lineage>
</organism>
<dbReference type="SUPFAM" id="SSF160113">
    <property type="entry name" value="YegP-like"/>
    <property type="match status" value="1"/>
</dbReference>
<proteinExistence type="predicted"/>
<dbReference type="InterPro" id="IPR036913">
    <property type="entry name" value="YegP-like_sf"/>
</dbReference>
<gene>
    <name evidence="1" type="ORF">BBN63_03240</name>
</gene>
<keyword evidence="2" id="KW-1185">Reference proteome</keyword>
<reference evidence="1 2" key="1">
    <citation type="submission" date="2016-11" db="EMBL/GenBank/DDBJ databases">
        <title>Complete genome sequence of Streptomyces niveus SCSIO 3406.</title>
        <authorList>
            <person name="Zhu Q."/>
            <person name="Cheng W."/>
            <person name="Song Y."/>
            <person name="Li Q."/>
            <person name="Ju J."/>
        </authorList>
    </citation>
    <scope>NUCLEOTIDE SEQUENCE [LARGE SCALE GENOMIC DNA]</scope>
    <source>
        <strain evidence="1 2">SCSIO 3406</strain>
    </source>
</reference>
<protein>
    <recommendedName>
        <fullName evidence="3">DUF1508 domain-containing protein</fullName>
    </recommendedName>
</protein>
<dbReference type="AlphaFoldDB" id="A0A1U9QMA0"/>
<evidence type="ECO:0000313" key="2">
    <source>
        <dbReference type="Proteomes" id="UP000189677"/>
    </source>
</evidence>
<accession>A0A1U9QMA0</accession>
<dbReference type="EMBL" id="CP018047">
    <property type="protein sequence ID" value="AQU65406.1"/>
    <property type="molecule type" value="Genomic_DNA"/>
</dbReference>
<dbReference type="KEGG" id="snw:BBN63_03240"/>
<evidence type="ECO:0000313" key="1">
    <source>
        <dbReference type="EMBL" id="AQU65406.1"/>
    </source>
</evidence>
<dbReference type="Proteomes" id="UP000189677">
    <property type="component" value="Chromosome"/>
</dbReference>
<sequence length="157" mass="17153">MCHVRLTKLRLPPRFPMGWRGWIFDMTVTKGVDSANGGERPDTGGARCRIDVGADGAYTWRVVAQNGRVVAVSGRPYGEYGQCRSAFETLCRDHAQLAGAVQHTAGGNGWMWLLRDAAGGVVAVSARPYERHSTCRAARQRFRALLTDMVEVTGSCP</sequence>
<name>A0A1U9QMA0_STRNV</name>
<dbReference type="Gene3D" id="2.30.29.80">
    <property type="match status" value="1"/>
</dbReference>
<evidence type="ECO:0008006" key="3">
    <source>
        <dbReference type="Google" id="ProtNLM"/>
    </source>
</evidence>